<name>A0A6M7WUE1_RHILI</name>
<dbReference type="EMBL" id="CP033367">
    <property type="protein sequence ID" value="QKD05717.1"/>
    <property type="molecule type" value="Genomic_DNA"/>
</dbReference>
<evidence type="ECO:0000313" key="2">
    <source>
        <dbReference type="EMBL" id="QKD05717.1"/>
    </source>
</evidence>
<dbReference type="InterPro" id="IPR050483">
    <property type="entry name" value="CoA-transferase_III_domain"/>
</dbReference>
<gene>
    <name evidence="2" type="ORF">EB235_33115</name>
</gene>
<keyword evidence="1 2" id="KW-0808">Transferase</keyword>
<accession>A0A6M7WUE1</accession>
<dbReference type="PANTHER" id="PTHR48207:SF3">
    <property type="entry name" value="SUCCINATE--HYDROXYMETHYLGLUTARATE COA-TRANSFERASE"/>
    <property type="match status" value="1"/>
</dbReference>
<reference evidence="2 3" key="1">
    <citation type="submission" date="2018-10" db="EMBL/GenBank/DDBJ databases">
        <authorList>
            <person name="Perry B.J."/>
            <person name="Sullivan J.T."/>
            <person name="Murphy R.J.T."/>
            <person name="Ramsay J.P."/>
            <person name="Ronson C.W."/>
        </authorList>
    </citation>
    <scope>NUCLEOTIDE SEQUENCE [LARGE SCALE GENOMIC DNA]</scope>
    <source>
        <strain evidence="2 3">R88b</strain>
    </source>
</reference>
<evidence type="ECO:0000256" key="1">
    <source>
        <dbReference type="ARBA" id="ARBA00022679"/>
    </source>
</evidence>
<dbReference type="InterPro" id="IPR023606">
    <property type="entry name" value="CoA-Trfase_III_dom_1_sf"/>
</dbReference>
<dbReference type="InterPro" id="IPR003673">
    <property type="entry name" value="CoA-Trfase_fam_III"/>
</dbReference>
<dbReference type="Proteomes" id="UP000503017">
    <property type="component" value="Chromosome"/>
</dbReference>
<dbReference type="SUPFAM" id="SSF89796">
    <property type="entry name" value="CoA-transferase family III (CaiB/BaiF)"/>
    <property type="match status" value="1"/>
</dbReference>
<dbReference type="AlphaFoldDB" id="A0A6M7WUE1"/>
<sequence>MKARCSMQNSLEGITVVAVEQAVAAPYASSRLADAGARVIKVERPEGDFARNYDKLVRGQSAYFVWLNRGKESVCLDLRTEGDRAVLDTLIAGADVLIQNLKPGSIEKLGFRSRDLRRRFPRLITCDISGFGDTGPYSHLKAYDLIVQAETGLCAITGTQQGPARVGVSVCDISAGMNAHSAILQALYHREVTGEGTSIQVSLFDAVADWMNVPVLQNDYSGYHTVRAGVKHPSLAPYGAYRCADGKEVIFSVQNDREWVNFCEKFLKLPKLIRAPGFADNMERLGHRAQLDEIIERRFSKLLCHEAMQELEAAGLAYGRLNEVADVSKHPHIRKVQVGTPEGTIETIAPAAIFNAEHPLLRPVPALGAHTEAVREEVLGRLRERATSA</sequence>
<proteinExistence type="predicted"/>
<dbReference type="Pfam" id="PF02515">
    <property type="entry name" value="CoA_transf_3"/>
    <property type="match status" value="1"/>
</dbReference>
<dbReference type="Gene3D" id="3.40.50.10540">
    <property type="entry name" value="Crotonobetainyl-coa:carnitine coa-transferase, domain 1"/>
    <property type="match status" value="1"/>
</dbReference>
<dbReference type="GO" id="GO:0008410">
    <property type="term" value="F:CoA-transferase activity"/>
    <property type="evidence" value="ECO:0007669"/>
    <property type="project" value="TreeGrafter"/>
</dbReference>
<protein>
    <submittedName>
        <fullName evidence="2">CoA transferase</fullName>
    </submittedName>
</protein>
<dbReference type="InterPro" id="IPR044855">
    <property type="entry name" value="CoA-Trfase_III_dom3_sf"/>
</dbReference>
<organism evidence="2 3">
    <name type="scientific">Mesorhizobium loti R88b</name>
    <dbReference type="NCBI Taxonomy" id="935548"/>
    <lineage>
        <taxon>Bacteria</taxon>
        <taxon>Pseudomonadati</taxon>
        <taxon>Pseudomonadota</taxon>
        <taxon>Alphaproteobacteria</taxon>
        <taxon>Hyphomicrobiales</taxon>
        <taxon>Phyllobacteriaceae</taxon>
        <taxon>Mesorhizobium</taxon>
    </lineage>
</organism>
<dbReference type="PANTHER" id="PTHR48207">
    <property type="entry name" value="SUCCINATE--HYDROXYMETHYLGLUTARATE COA-TRANSFERASE"/>
    <property type="match status" value="1"/>
</dbReference>
<dbReference type="Gene3D" id="3.30.1540.10">
    <property type="entry name" value="formyl-coa transferase, domain 3"/>
    <property type="match status" value="1"/>
</dbReference>
<evidence type="ECO:0000313" key="3">
    <source>
        <dbReference type="Proteomes" id="UP000503017"/>
    </source>
</evidence>